<sequence length="90" mass="9734">MTKQTISDGPDGRSIPDLSYDELANEIVGVVAEAKGCDPTTLRPVSQVMDPEAADRILEHPNTGLSIAFEYEGGVVRVDNQEVKFEISEA</sequence>
<organism evidence="2 3">
    <name type="scientific">Halogeometricum luteum</name>
    <dbReference type="NCBI Taxonomy" id="2950537"/>
    <lineage>
        <taxon>Archaea</taxon>
        <taxon>Methanobacteriati</taxon>
        <taxon>Methanobacteriota</taxon>
        <taxon>Stenosarchaea group</taxon>
        <taxon>Halobacteria</taxon>
        <taxon>Halobacteriales</taxon>
        <taxon>Haloferacaceae</taxon>
        <taxon>Halogeometricum</taxon>
    </lineage>
</organism>
<dbReference type="Pfam" id="PF18545">
    <property type="entry name" value="HalOD1"/>
    <property type="match status" value="1"/>
</dbReference>
<feature type="domain" description="Halobacterial output" evidence="1">
    <location>
        <begin position="20"/>
        <end position="81"/>
    </location>
</feature>
<proteinExistence type="predicted"/>
<evidence type="ECO:0000259" key="1">
    <source>
        <dbReference type="Pfam" id="PF18545"/>
    </source>
</evidence>
<dbReference type="EMBL" id="JAMQOQ010000006">
    <property type="protein sequence ID" value="MDS0296417.1"/>
    <property type="molecule type" value="Genomic_DNA"/>
</dbReference>
<dbReference type="RefSeq" id="WP_310930429.1">
    <property type="nucleotide sequence ID" value="NZ_JAMQOQ010000006.1"/>
</dbReference>
<comment type="caution">
    <text evidence="2">The sequence shown here is derived from an EMBL/GenBank/DDBJ whole genome shotgun (WGS) entry which is preliminary data.</text>
</comment>
<evidence type="ECO:0000313" key="3">
    <source>
        <dbReference type="Proteomes" id="UP001254813"/>
    </source>
</evidence>
<accession>A0ABU2G6I2</accession>
<gene>
    <name evidence="2" type="ORF">NDI79_19775</name>
</gene>
<name>A0ABU2G6I2_9EURY</name>
<protein>
    <recommendedName>
        <fullName evidence="1">Halobacterial output domain-containing protein</fullName>
    </recommendedName>
</protein>
<evidence type="ECO:0000313" key="2">
    <source>
        <dbReference type="EMBL" id="MDS0296417.1"/>
    </source>
</evidence>
<dbReference type="InterPro" id="IPR040624">
    <property type="entry name" value="HalOD1"/>
</dbReference>
<keyword evidence="3" id="KW-1185">Reference proteome</keyword>
<reference evidence="2 3" key="1">
    <citation type="submission" date="2022-06" db="EMBL/GenBank/DDBJ databases">
        <title>Halogeometricum sp. a new haloarchaeum isolate from saline soil.</title>
        <authorList>
            <person name="Strakova D."/>
            <person name="Galisteo C."/>
            <person name="Sanchez-Porro C."/>
            <person name="Ventosa A."/>
        </authorList>
    </citation>
    <scope>NUCLEOTIDE SEQUENCE [LARGE SCALE GENOMIC DNA]</scope>
    <source>
        <strain evidence="3">S3BR25-2</strain>
    </source>
</reference>
<dbReference type="Proteomes" id="UP001254813">
    <property type="component" value="Unassembled WGS sequence"/>
</dbReference>